<evidence type="ECO:0000259" key="1">
    <source>
        <dbReference type="Pfam" id="PF06985"/>
    </source>
</evidence>
<dbReference type="EMBL" id="ML735243">
    <property type="protein sequence ID" value="KAE8391719.1"/>
    <property type="molecule type" value="Genomic_DNA"/>
</dbReference>
<sequence length="625" mass="70970">MDLDTVDFKHCCSEFDIDGDCCSSCKPALSVDGFRHMLEQSQGYLHSDLATLKEKNGCPLCRVLLGCFNGSRLYNRSFREESVKVVLRIQARPRCNGLNQGSAGESPMHVLSISLYSIEFAEVIKDIYYELDIFAYEDDPAASWILSRPPEIDVTSSRTIAAAKAMISECQAHHIDCQSARHTKLPTRVINVQEAGSPTVNLHSPDGDGEFGKYLTLSYCWGGNQPLVALKHNFEDLRNGIAVNVLPQTLQDAVQSTRDLGYQYLWVDALCIIQDDEEDIKREIGAMADIFRSSLATILAATSSSVSEGYLKTPRKLRPFITLSVQLPNGKTGEIQIGHPCQFAHFGWHLGPLAQRGWTLQESLLATRILYYGPSEVLFHCQTFGYRRLLPSYIKYPEDEQPSSRELFRSQDRAASWSELVRQYTFRTLTYSEDRPQAISGIVAALEELWNDKCVFGAWASRFVEQMTWFNVASFRPSLRKSNRAPSWSWLSIDGHVAVHCMSALQPDCYITADLIQVAEGAKLSLICRVTPEHKWPTLESKFFNVYWDIEKTDDSRGMPYFYLYLGVQTRLTPEQWYHAFALIVVQVEVNVFRRIGLIEVHSRDMKVVQDLEQRLHATQHISLM</sequence>
<dbReference type="Proteomes" id="UP000326877">
    <property type="component" value="Unassembled WGS sequence"/>
</dbReference>
<name>A0A5N7CCT8_PETAA</name>
<proteinExistence type="predicted"/>
<organism evidence="2">
    <name type="scientific">Petromyces alliaceus</name>
    <name type="common">Aspergillus alliaceus</name>
    <dbReference type="NCBI Taxonomy" id="209559"/>
    <lineage>
        <taxon>Eukaryota</taxon>
        <taxon>Fungi</taxon>
        <taxon>Dikarya</taxon>
        <taxon>Ascomycota</taxon>
        <taxon>Pezizomycotina</taxon>
        <taxon>Eurotiomycetes</taxon>
        <taxon>Eurotiomycetidae</taxon>
        <taxon>Eurotiales</taxon>
        <taxon>Aspergillaceae</taxon>
        <taxon>Aspergillus</taxon>
        <taxon>Aspergillus subgen. Circumdati</taxon>
    </lineage>
</organism>
<dbReference type="InterPro" id="IPR010730">
    <property type="entry name" value="HET"/>
</dbReference>
<dbReference type="AlphaFoldDB" id="A0A5N7CCT8"/>
<dbReference type="Pfam" id="PF06985">
    <property type="entry name" value="HET"/>
    <property type="match status" value="1"/>
</dbReference>
<dbReference type="PANTHER" id="PTHR33112">
    <property type="entry name" value="DOMAIN PROTEIN, PUTATIVE-RELATED"/>
    <property type="match status" value="1"/>
</dbReference>
<dbReference type="PANTHER" id="PTHR33112:SF16">
    <property type="entry name" value="HETEROKARYON INCOMPATIBILITY DOMAIN-CONTAINING PROTEIN"/>
    <property type="match status" value="1"/>
</dbReference>
<evidence type="ECO:0000313" key="2">
    <source>
        <dbReference type="EMBL" id="KAE8391719.1"/>
    </source>
</evidence>
<feature type="domain" description="Heterokaryon incompatibility" evidence="1">
    <location>
        <begin position="214"/>
        <end position="362"/>
    </location>
</feature>
<protein>
    <submittedName>
        <fullName evidence="2">Heterokaryon incompatibility protein-domain-containing protein</fullName>
    </submittedName>
</protein>
<dbReference type="OrthoDB" id="5125733at2759"/>
<accession>A0A5N7CCT8</accession>
<gene>
    <name evidence="2" type="ORF">BDV23DRAFT_182304</name>
</gene>
<reference evidence="2" key="1">
    <citation type="submission" date="2019-04" db="EMBL/GenBank/DDBJ databases">
        <title>Friends and foes A comparative genomics studyof 23 Aspergillus species from section Flavi.</title>
        <authorList>
            <consortium name="DOE Joint Genome Institute"/>
            <person name="Kjaerbolling I."/>
            <person name="Vesth T."/>
            <person name="Frisvad J.C."/>
            <person name="Nybo J.L."/>
            <person name="Theobald S."/>
            <person name="Kildgaard S."/>
            <person name="Isbrandt T."/>
            <person name="Kuo A."/>
            <person name="Sato A."/>
            <person name="Lyhne E.K."/>
            <person name="Kogle M.E."/>
            <person name="Wiebenga A."/>
            <person name="Kun R.S."/>
            <person name="Lubbers R.J."/>
            <person name="Makela M.R."/>
            <person name="Barry K."/>
            <person name="Chovatia M."/>
            <person name="Clum A."/>
            <person name="Daum C."/>
            <person name="Haridas S."/>
            <person name="He G."/>
            <person name="LaButti K."/>
            <person name="Lipzen A."/>
            <person name="Mondo S."/>
            <person name="Riley R."/>
            <person name="Salamov A."/>
            <person name="Simmons B.A."/>
            <person name="Magnuson J.K."/>
            <person name="Henrissat B."/>
            <person name="Mortensen U.H."/>
            <person name="Larsen T.O."/>
            <person name="Devries R.P."/>
            <person name="Grigoriev I.V."/>
            <person name="Machida M."/>
            <person name="Baker S.E."/>
            <person name="Andersen M.R."/>
        </authorList>
    </citation>
    <scope>NUCLEOTIDE SEQUENCE [LARGE SCALE GENOMIC DNA]</scope>
    <source>
        <strain evidence="2">IBT 14317</strain>
    </source>
</reference>